<feature type="domain" description="DUF4142" evidence="1">
    <location>
        <begin position="54"/>
        <end position="189"/>
    </location>
</feature>
<protein>
    <recommendedName>
        <fullName evidence="1">DUF4142 domain-containing protein</fullName>
    </recommendedName>
</protein>
<evidence type="ECO:0000313" key="3">
    <source>
        <dbReference type="Proteomes" id="UP000197361"/>
    </source>
</evidence>
<dbReference type="OrthoDB" id="8005547at2"/>
<dbReference type="Proteomes" id="UP000197361">
    <property type="component" value="Unassembled WGS sequence"/>
</dbReference>
<dbReference type="PANTHER" id="PTHR38593">
    <property type="entry name" value="BLR2558 PROTEIN"/>
    <property type="match status" value="1"/>
</dbReference>
<dbReference type="InterPro" id="IPR012347">
    <property type="entry name" value="Ferritin-like"/>
</dbReference>
<reference evidence="2 3" key="1">
    <citation type="journal article" date="2010" name="Int. J. Syst. Evol. Microbiol.">
        <title>Sphingopyxis bauzanensis sp. nov., a psychrophilic bacterium isolated from soil.</title>
        <authorList>
            <person name="Zhang D.C."/>
            <person name="Liu H.C."/>
            <person name="Xin Y.H."/>
            <person name="Zhou Y.G."/>
            <person name="Schinner F."/>
            <person name="Margesin R."/>
        </authorList>
    </citation>
    <scope>NUCLEOTIDE SEQUENCE [LARGE SCALE GENOMIC DNA]</scope>
    <source>
        <strain evidence="2 3">DSM 22271</strain>
    </source>
</reference>
<dbReference type="AlphaFoldDB" id="A0A246JVM7"/>
<evidence type="ECO:0000313" key="2">
    <source>
        <dbReference type="EMBL" id="OWQ96986.1"/>
    </source>
</evidence>
<dbReference type="RefSeq" id="WP_088440841.1">
    <property type="nucleotide sequence ID" value="NZ_BMMC01000003.1"/>
</dbReference>
<accession>A0A246JVM7</accession>
<gene>
    <name evidence="2" type="ORF">CDQ92_07780</name>
</gene>
<dbReference type="EMBL" id="NISK01000002">
    <property type="protein sequence ID" value="OWQ96986.1"/>
    <property type="molecule type" value="Genomic_DNA"/>
</dbReference>
<dbReference type="Gene3D" id="1.20.1260.10">
    <property type="match status" value="1"/>
</dbReference>
<proteinExistence type="predicted"/>
<evidence type="ECO:0000259" key="1">
    <source>
        <dbReference type="Pfam" id="PF13628"/>
    </source>
</evidence>
<dbReference type="Pfam" id="PF13628">
    <property type="entry name" value="DUF4142"/>
    <property type="match status" value="1"/>
</dbReference>
<name>A0A246JVM7_9SPHN</name>
<comment type="caution">
    <text evidence="2">The sequence shown here is derived from an EMBL/GenBank/DDBJ whole genome shotgun (WGS) entry which is preliminary data.</text>
</comment>
<organism evidence="2 3">
    <name type="scientific">Sphingopyxis bauzanensis</name>
    <dbReference type="NCBI Taxonomy" id="651663"/>
    <lineage>
        <taxon>Bacteria</taxon>
        <taxon>Pseudomonadati</taxon>
        <taxon>Pseudomonadota</taxon>
        <taxon>Alphaproteobacteria</taxon>
        <taxon>Sphingomonadales</taxon>
        <taxon>Sphingomonadaceae</taxon>
        <taxon>Sphingopyxis</taxon>
    </lineage>
</organism>
<sequence length="200" mass="20848">MNYVSLLGASALFLAACDGSSERASAAADPATNSAAPAAEMMPSASAPTAPTDAQSYVTMAGAADMWEIESSRAILAKTSNDAVRDFAQMMIEQHGRSTAKIKAAAGTADIDVTPPRLDGDQQRMLDDIQRADAAGADAIYLRHQRTAHDKALALHRGYAEQGDTASLKQVASEIVAVVEMHRRELDKLGSAAGATSDGT</sequence>
<dbReference type="InterPro" id="IPR025419">
    <property type="entry name" value="DUF4142"/>
</dbReference>
<dbReference type="PANTHER" id="PTHR38593:SF1">
    <property type="entry name" value="BLR2558 PROTEIN"/>
    <property type="match status" value="1"/>
</dbReference>
<keyword evidence="3" id="KW-1185">Reference proteome</keyword>